<dbReference type="Pfam" id="PF20150">
    <property type="entry name" value="2EXR"/>
    <property type="match status" value="1"/>
</dbReference>
<protein>
    <recommendedName>
        <fullName evidence="1">2EXR domain-containing protein</fullName>
    </recommendedName>
</protein>
<sequence length="337" mass="37744">MDPTPIANESSPQVLQPYPPAIRTGVIAAADPLTLLTPKKPATTFCFFPNLPAELRTMIYEWAVAEAHPVELERGICPIPLLSACYEARALLYSRYTTWKGSISRPFKVTFRIEKDPLYITGIENAFWIPSTISRRTISLRQGNRVVLVRQPRIRCSNRKSMAGINRRASSMICLLAQTDQGAHFLASFQKLRLDIRVLQSSTFKVPSAKEDEMVEWSCLWEDVIDDFKGAKEVEMRFSKGSMAYPLTSHQSEKERSKKVTEIVTFTWNIQRAVFVAVVGDWNTGFSAAVKETVEVILDGARFAEKVVRGGGDGYDHAHDGLPVLTLPKVVFTMAEG</sequence>
<dbReference type="InterPro" id="IPR045518">
    <property type="entry name" value="2EXR"/>
</dbReference>
<accession>A0A1E1KAI1</accession>
<gene>
    <name evidence="2" type="ORF">RAG0_04800</name>
</gene>
<dbReference type="EMBL" id="FJUX01000020">
    <property type="protein sequence ID" value="CZS95001.1"/>
    <property type="molecule type" value="Genomic_DNA"/>
</dbReference>
<dbReference type="AlphaFoldDB" id="A0A1E1KAI1"/>
<evidence type="ECO:0000259" key="1">
    <source>
        <dbReference type="Pfam" id="PF20150"/>
    </source>
</evidence>
<name>A0A1E1KAI1_9HELO</name>
<keyword evidence="3" id="KW-1185">Reference proteome</keyword>
<dbReference type="Proteomes" id="UP000178912">
    <property type="component" value="Unassembled WGS sequence"/>
</dbReference>
<organism evidence="2 3">
    <name type="scientific">Rhynchosporium agropyri</name>
    <dbReference type="NCBI Taxonomy" id="914238"/>
    <lineage>
        <taxon>Eukaryota</taxon>
        <taxon>Fungi</taxon>
        <taxon>Dikarya</taxon>
        <taxon>Ascomycota</taxon>
        <taxon>Pezizomycotina</taxon>
        <taxon>Leotiomycetes</taxon>
        <taxon>Helotiales</taxon>
        <taxon>Ploettnerulaceae</taxon>
        <taxon>Rhynchosporium</taxon>
    </lineage>
</organism>
<feature type="domain" description="2EXR" evidence="1">
    <location>
        <begin position="45"/>
        <end position="116"/>
    </location>
</feature>
<proteinExistence type="predicted"/>
<reference evidence="3" key="1">
    <citation type="submission" date="2016-03" db="EMBL/GenBank/DDBJ databases">
        <authorList>
            <person name="Guldener U."/>
        </authorList>
    </citation>
    <scope>NUCLEOTIDE SEQUENCE [LARGE SCALE GENOMIC DNA]</scope>
    <source>
        <strain evidence="3">04CH-RAC-A.6.1</strain>
    </source>
</reference>
<evidence type="ECO:0000313" key="2">
    <source>
        <dbReference type="EMBL" id="CZS95001.1"/>
    </source>
</evidence>
<evidence type="ECO:0000313" key="3">
    <source>
        <dbReference type="Proteomes" id="UP000178912"/>
    </source>
</evidence>